<protein>
    <submittedName>
        <fullName evidence="2">Uncharacterized protein</fullName>
    </submittedName>
</protein>
<dbReference type="STRING" id="331657.A0A4U0XQQ6"/>
<dbReference type="AlphaFoldDB" id="A0A4U0XQQ6"/>
<gene>
    <name evidence="2" type="ORF">B0A49_02092</name>
</gene>
<feature type="region of interest" description="Disordered" evidence="1">
    <location>
        <begin position="361"/>
        <end position="397"/>
    </location>
</feature>
<name>A0A4U0XQQ6_9PEZI</name>
<reference evidence="2 3" key="1">
    <citation type="submission" date="2017-03" db="EMBL/GenBank/DDBJ databases">
        <title>Genomes of endolithic fungi from Antarctica.</title>
        <authorList>
            <person name="Coleine C."/>
            <person name="Masonjones S."/>
            <person name="Stajich J.E."/>
        </authorList>
    </citation>
    <scope>NUCLEOTIDE SEQUENCE [LARGE SCALE GENOMIC DNA]</scope>
    <source>
        <strain evidence="2 3">CCFEE 5187</strain>
    </source>
</reference>
<dbReference type="Proteomes" id="UP000308768">
    <property type="component" value="Unassembled WGS sequence"/>
</dbReference>
<feature type="compositionally biased region" description="Basic and acidic residues" evidence="1">
    <location>
        <begin position="387"/>
        <end position="397"/>
    </location>
</feature>
<dbReference type="OrthoDB" id="3870679at2759"/>
<proteinExistence type="predicted"/>
<feature type="compositionally biased region" description="Polar residues" evidence="1">
    <location>
        <begin position="187"/>
        <end position="198"/>
    </location>
</feature>
<feature type="compositionally biased region" description="Basic and acidic residues" evidence="1">
    <location>
        <begin position="361"/>
        <end position="380"/>
    </location>
</feature>
<keyword evidence="3" id="KW-1185">Reference proteome</keyword>
<dbReference type="EMBL" id="NAJN01000120">
    <property type="protein sequence ID" value="TKA78951.1"/>
    <property type="molecule type" value="Genomic_DNA"/>
</dbReference>
<accession>A0A4U0XQQ6</accession>
<evidence type="ECO:0000256" key="1">
    <source>
        <dbReference type="SAM" id="MobiDB-lite"/>
    </source>
</evidence>
<evidence type="ECO:0000313" key="2">
    <source>
        <dbReference type="EMBL" id="TKA78951.1"/>
    </source>
</evidence>
<evidence type="ECO:0000313" key="3">
    <source>
        <dbReference type="Proteomes" id="UP000308768"/>
    </source>
</evidence>
<feature type="region of interest" description="Disordered" evidence="1">
    <location>
        <begin position="171"/>
        <end position="205"/>
    </location>
</feature>
<organism evidence="2 3">
    <name type="scientific">Cryomyces minteri</name>
    <dbReference type="NCBI Taxonomy" id="331657"/>
    <lineage>
        <taxon>Eukaryota</taxon>
        <taxon>Fungi</taxon>
        <taxon>Dikarya</taxon>
        <taxon>Ascomycota</taxon>
        <taxon>Pezizomycotina</taxon>
        <taxon>Dothideomycetes</taxon>
        <taxon>Dothideomycetes incertae sedis</taxon>
        <taxon>Cryomyces</taxon>
    </lineage>
</organism>
<sequence length="397" mass="44756">MVSDDQGQDALEVSEATAVSIYPHNNNSLLVVQRSAGRPTTISRRQTLVEEEMPQAQDGSRELEPEASRPIFEAHVIEPLTPPVKHTRFKNQVDSPLSNPREAPQPPIIKCIPPTPGEELEERQLVPVVQLGEEELALDHMPPRRSLSLVQRARRYSDTFIQPLLTRSHSLNYRNSARGRKGRRATSDSQQRTASVISQEPRDTNLHPFWRPRDFWDDLSDSDDDYDAAEQDVLPKGGDTSDIHDIHDIHDTSIKRSKLGSLRRSGGFLIGNSLGLSRQPSNGRGQHAALPASLLARLNRNGLANRVHKPASVTSLRRAAAQQGRSADADAAQHRRRFYHLPGLGMEIRFVGFRGIREKMRAERERRDERSREARREQLRRSIGTRVFHDGGRGVDD</sequence>
<comment type="caution">
    <text evidence="2">The sequence shown here is derived from an EMBL/GenBank/DDBJ whole genome shotgun (WGS) entry which is preliminary data.</text>
</comment>